<dbReference type="PANTHER" id="PTHR42760:SF133">
    <property type="entry name" value="3-OXOACYL-[ACYL-CARRIER-PROTEIN] REDUCTASE"/>
    <property type="match status" value="1"/>
</dbReference>
<evidence type="ECO:0000256" key="1">
    <source>
        <dbReference type="ARBA" id="ARBA00006484"/>
    </source>
</evidence>
<dbReference type="CDD" id="cd05233">
    <property type="entry name" value="SDR_c"/>
    <property type="match status" value="1"/>
</dbReference>
<dbReference type="FunFam" id="3.40.50.720:FF:000084">
    <property type="entry name" value="Short-chain dehydrogenase reductase"/>
    <property type="match status" value="1"/>
</dbReference>
<dbReference type="PROSITE" id="PS00061">
    <property type="entry name" value="ADH_SHORT"/>
    <property type="match status" value="1"/>
</dbReference>
<dbReference type="GO" id="GO:0006633">
    <property type="term" value="P:fatty acid biosynthetic process"/>
    <property type="evidence" value="ECO:0007669"/>
    <property type="project" value="TreeGrafter"/>
</dbReference>
<dbReference type="InterPro" id="IPR036291">
    <property type="entry name" value="NAD(P)-bd_dom_sf"/>
</dbReference>
<dbReference type="InterPro" id="IPR057326">
    <property type="entry name" value="KR_dom"/>
</dbReference>
<keyword evidence="2" id="KW-0560">Oxidoreductase</keyword>
<accession>A0A1U6HYL1</accession>
<dbReference type="InterPro" id="IPR020904">
    <property type="entry name" value="Sc_DH/Rdtase_CS"/>
</dbReference>
<dbReference type="PRINTS" id="PR00080">
    <property type="entry name" value="SDRFAMILY"/>
</dbReference>
<dbReference type="PRINTS" id="PR00081">
    <property type="entry name" value="GDHRDH"/>
</dbReference>
<sequence length="254" mass="25877">MGKQTIDLTGQVAIVTGGTRGLGRGIAAALAQAGASVVVCGRNEPDDLPDGVCYRAADIREAEQAGALVQAVVEDHGRLDILVNNAGGSPDAPAASASPRFFDAIVRLNLHAAMYMAQAAHAPMQAAGAGSIVNIASVSGIRPSPGTAAYGAAKAGLLNLTQSLAQEWGPDGIRVNALILGLMQTETSELTYGEAEAQTRVGASMPLGRMGTGKDAAGAVLWLCSEMASWVSGARINVDGGGERPYFLDLVKGH</sequence>
<dbReference type="NCBIfam" id="NF005559">
    <property type="entry name" value="PRK07231.1"/>
    <property type="match status" value="1"/>
</dbReference>
<dbReference type="GO" id="GO:0016616">
    <property type="term" value="F:oxidoreductase activity, acting on the CH-OH group of donors, NAD or NADP as acceptor"/>
    <property type="evidence" value="ECO:0007669"/>
    <property type="project" value="TreeGrafter"/>
</dbReference>
<dbReference type="AlphaFoldDB" id="A0A1U6HYL1"/>
<dbReference type="Proteomes" id="UP000190989">
    <property type="component" value="Unassembled WGS sequence"/>
</dbReference>
<dbReference type="Gene3D" id="3.40.50.720">
    <property type="entry name" value="NAD(P)-binding Rossmann-like Domain"/>
    <property type="match status" value="1"/>
</dbReference>
<proteinExistence type="inferred from homology"/>
<comment type="similarity">
    <text evidence="1">Belongs to the short-chain dehydrogenases/reductases (SDR) family.</text>
</comment>
<name>A0A1U6HYL1_9SPHN</name>
<dbReference type="Pfam" id="PF13561">
    <property type="entry name" value="adh_short_C2"/>
    <property type="match status" value="1"/>
</dbReference>
<protein>
    <submittedName>
        <fullName evidence="4">NAD(P)-dependent dehydrogenase, short-chain alcohol dehydrogenase family</fullName>
    </submittedName>
</protein>
<dbReference type="EMBL" id="FVZE01000003">
    <property type="protein sequence ID" value="SLK00875.1"/>
    <property type="molecule type" value="Genomic_DNA"/>
</dbReference>
<evidence type="ECO:0000259" key="3">
    <source>
        <dbReference type="SMART" id="SM00822"/>
    </source>
</evidence>
<organism evidence="4 5">
    <name type="scientific">Novosphingobium mathurense</name>
    <dbReference type="NCBI Taxonomy" id="428990"/>
    <lineage>
        <taxon>Bacteria</taxon>
        <taxon>Pseudomonadati</taxon>
        <taxon>Pseudomonadota</taxon>
        <taxon>Alphaproteobacteria</taxon>
        <taxon>Sphingomonadales</taxon>
        <taxon>Sphingomonadaceae</taxon>
        <taxon>Novosphingobium</taxon>
    </lineage>
</organism>
<evidence type="ECO:0000256" key="2">
    <source>
        <dbReference type="ARBA" id="ARBA00023002"/>
    </source>
</evidence>
<dbReference type="GO" id="GO:0048038">
    <property type="term" value="F:quinone binding"/>
    <property type="evidence" value="ECO:0007669"/>
    <property type="project" value="TreeGrafter"/>
</dbReference>
<evidence type="ECO:0000313" key="4">
    <source>
        <dbReference type="EMBL" id="SLK00875.1"/>
    </source>
</evidence>
<dbReference type="SMART" id="SM00822">
    <property type="entry name" value="PKS_KR"/>
    <property type="match status" value="1"/>
</dbReference>
<keyword evidence="5" id="KW-1185">Reference proteome</keyword>
<feature type="domain" description="Ketoreductase" evidence="3">
    <location>
        <begin position="11"/>
        <end position="182"/>
    </location>
</feature>
<dbReference type="InterPro" id="IPR002347">
    <property type="entry name" value="SDR_fam"/>
</dbReference>
<dbReference type="NCBIfam" id="NF005893">
    <property type="entry name" value="PRK07856.1"/>
    <property type="match status" value="1"/>
</dbReference>
<dbReference type="STRING" id="428990.SAMN06295987_103363"/>
<gene>
    <name evidence="4" type="ORF">SAMN06295987_103363</name>
</gene>
<dbReference type="PANTHER" id="PTHR42760">
    <property type="entry name" value="SHORT-CHAIN DEHYDROGENASES/REDUCTASES FAMILY MEMBER"/>
    <property type="match status" value="1"/>
</dbReference>
<evidence type="ECO:0000313" key="5">
    <source>
        <dbReference type="Proteomes" id="UP000190989"/>
    </source>
</evidence>
<reference evidence="5" key="1">
    <citation type="submission" date="2017-02" db="EMBL/GenBank/DDBJ databases">
        <authorList>
            <person name="Varghese N."/>
            <person name="Submissions S."/>
        </authorList>
    </citation>
    <scope>NUCLEOTIDE SEQUENCE [LARGE SCALE GENOMIC DNA]</scope>
    <source>
        <strain evidence="5">SM117</strain>
    </source>
</reference>
<dbReference type="SUPFAM" id="SSF51735">
    <property type="entry name" value="NAD(P)-binding Rossmann-fold domains"/>
    <property type="match status" value="1"/>
</dbReference>
<dbReference type="RefSeq" id="WP_079730622.1">
    <property type="nucleotide sequence ID" value="NZ_FVZE01000003.1"/>
</dbReference>